<dbReference type="EC" id="1.2.1.70" evidence="3 8"/>
<dbReference type="Proteomes" id="UP001589854">
    <property type="component" value="Unassembled WGS sequence"/>
</dbReference>
<feature type="active site" description="Nucleophile" evidence="8">
    <location>
        <position position="50"/>
    </location>
</feature>
<comment type="catalytic activity">
    <reaction evidence="7 8 9">
        <text>(S)-4-amino-5-oxopentanoate + tRNA(Glu) + NADP(+) = L-glutamyl-tRNA(Glu) + NADPH + H(+)</text>
        <dbReference type="Rhea" id="RHEA:12344"/>
        <dbReference type="Rhea" id="RHEA-COMP:9663"/>
        <dbReference type="Rhea" id="RHEA-COMP:9680"/>
        <dbReference type="ChEBI" id="CHEBI:15378"/>
        <dbReference type="ChEBI" id="CHEBI:57501"/>
        <dbReference type="ChEBI" id="CHEBI:57783"/>
        <dbReference type="ChEBI" id="CHEBI:58349"/>
        <dbReference type="ChEBI" id="CHEBI:78442"/>
        <dbReference type="ChEBI" id="CHEBI:78520"/>
        <dbReference type="EC" id="1.2.1.70"/>
    </reaction>
</comment>
<dbReference type="NCBIfam" id="TIGR01035">
    <property type="entry name" value="hemA"/>
    <property type="match status" value="1"/>
</dbReference>
<feature type="binding site" evidence="8">
    <location>
        <begin position="114"/>
        <end position="116"/>
    </location>
    <ligand>
        <name>substrate</name>
    </ligand>
</feature>
<dbReference type="InterPro" id="IPR006151">
    <property type="entry name" value="Shikm_DH/Glu-tRNA_Rdtase"/>
</dbReference>
<feature type="binding site" evidence="8">
    <location>
        <begin position="189"/>
        <end position="194"/>
    </location>
    <ligand>
        <name>NADP(+)</name>
        <dbReference type="ChEBI" id="CHEBI:58349"/>
    </ligand>
</feature>
<evidence type="ECO:0000256" key="6">
    <source>
        <dbReference type="ARBA" id="ARBA00023244"/>
    </source>
</evidence>
<reference evidence="13 14" key="1">
    <citation type="submission" date="2024-09" db="EMBL/GenBank/DDBJ databases">
        <authorList>
            <person name="Sun Q."/>
            <person name="Mori K."/>
        </authorList>
    </citation>
    <scope>NUCLEOTIDE SEQUENCE [LARGE SCALE GENOMIC DNA]</scope>
    <source>
        <strain evidence="13 14">CCM 7228</strain>
    </source>
</reference>
<dbReference type="HAMAP" id="MF_00087">
    <property type="entry name" value="Glu_tRNA_reductase"/>
    <property type="match status" value="1"/>
</dbReference>
<dbReference type="Pfam" id="PF01488">
    <property type="entry name" value="Shikimate_DH"/>
    <property type="match status" value="1"/>
</dbReference>
<comment type="similarity">
    <text evidence="2 8 9">Belongs to the glutamyl-tRNA reductase family.</text>
</comment>
<evidence type="ECO:0000259" key="12">
    <source>
        <dbReference type="Pfam" id="PF05201"/>
    </source>
</evidence>
<sequence>MNIIVIGINYNTAPVKVRECFTFNEENKTIAIQTLHKTKSVQECVIVETCNRTEIYAVVDNLHTGKHYIKSFLSTWFNISKVELEKSLYSKEKQDAVNHLFRVASGLDSMILGETQILGQVKSSFFQSQNLKATGKIFNRLFKQSITFAKGVHTNTSIGKNAVSVGYAAIELIKQTFEDFDNKSVVILGAGKMGELTAKLLDVYKISNITVVNRTYERAKRLADRLKVKALAIEDLSLAIKKADIVFSTIRAENYIINSQDLQLVLKERSHRPLYMVDIAVPRSLDPDINRLDNVILYNIDDLNGIVKFNLKKRAQEAEKIEQMIDGEVVLFKTWLNSLEVVPLITALHSKSFTIQEEALRSIENKLPSLSERELKTIRKHTKSIVNQMIHGPLKEIKGLVAHSNQKDREDILELFIKIFALEEEIIGQIKEAYQHEEMAL</sequence>
<evidence type="ECO:0000256" key="8">
    <source>
        <dbReference type="HAMAP-Rule" id="MF_00087"/>
    </source>
</evidence>
<keyword evidence="5 8" id="KW-0560">Oxidoreductase</keyword>
<evidence type="ECO:0000256" key="2">
    <source>
        <dbReference type="ARBA" id="ARBA00005916"/>
    </source>
</evidence>
<dbReference type="Pfam" id="PF05201">
    <property type="entry name" value="GlutR_N"/>
    <property type="match status" value="1"/>
</dbReference>
<dbReference type="Gene3D" id="3.30.460.30">
    <property type="entry name" value="Glutamyl-tRNA reductase, N-terminal domain"/>
    <property type="match status" value="1"/>
</dbReference>
<dbReference type="InterPro" id="IPR000343">
    <property type="entry name" value="4pyrrol_synth_GluRdtase"/>
</dbReference>
<gene>
    <name evidence="8 13" type="primary">hemA</name>
    <name evidence="13" type="ORF">ACFFIX_14580</name>
</gene>
<dbReference type="SUPFAM" id="SSF69075">
    <property type="entry name" value="Glutamyl tRNA-reductase dimerization domain"/>
    <property type="match status" value="1"/>
</dbReference>
<dbReference type="InterPro" id="IPR018214">
    <property type="entry name" value="GluRdtase_CS"/>
</dbReference>
<proteinExistence type="inferred from homology"/>
<name>A0ABV6GG53_9BACI</name>
<comment type="caution">
    <text evidence="13">The sequence shown here is derived from an EMBL/GenBank/DDBJ whole genome shotgun (WGS) entry which is preliminary data.</text>
</comment>
<evidence type="ECO:0000256" key="1">
    <source>
        <dbReference type="ARBA" id="ARBA00005059"/>
    </source>
</evidence>
<feature type="domain" description="Glutamyl-tRNA reductase N-terminal" evidence="12">
    <location>
        <begin position="6"/>
        <end position="156"/>
    </location>
</feature>
<dbReference type="Pfam" id="PF00745">
    <property type="entry name" value="GlutR_dimer"/>
    <property type="match status" value="1"/>
</dbReference>
<organism evidence="13 14">
    <name type="scientific">Metabacillus herbersteinensis</name>
    <dbReference type="NCBI Taxonomy" id="283816"/>
    <lineage>
        <taxon>Bacteria</taxon>
        <taxon>Bacillati</taxon>
        <taxon>Bacillota</taxon>
        <taxon>Bacilli</taxon>
        <taxon>Bacillales</taxon>
        <taxon>Bacillaceae</taxon>
        <taxon>Metabacillus</taxon>
    </lineage>
</organism>
<evidence type="ECO:0000313" key="14">
    <source>
        <dbReference type="Proteomes" id="UP001589854"/>
    </source>
</evidence>
<evidence type="ECO:0000256" key="9">
    <source>
        <dbReference type="RuleBase" id="RU000584"/>
    </source>
</evidence>
<dbReference type="Gene3D" id="3.40.50.720">
    <property type="entry name" value="NAD(P)-binding Rossmann-like Domain"/>
    <property type="match status" value="1"/>
</dbReference>
<dbReference type="InterPro" id="IPR036343">
    <property type="entry name" value="GluRdtase_N_sf"/>
</dbReference>
<comment type="function">
    <text evidence="8">Catalyzes the NADPH-dependent reduction of glutamyl-tRNA(Glu) to glutamate 1-semialdehyde (GSA).</text>
</comment>
<feature type="binding site" evidence="8">
    <location>
        <position position="109"/>
    </location>
    <ligand>
        <name>substrate</name>
    </ligand>
</feature>
<keyword evidence="6 8" id="KW-0627">Porphyrin biosynthesis</keyword>
<comment type="domain">
    <text evidence="8">Possesses an unusual extended V-shaped dimeric structure with each monomer consisting of three distinct domains arranged along a curved 'spinal' alpha-helix. The N-terminal catalytic domain specifically recognizes the glutamate moiety of the substrate. The second domain is the NADPH-binding domain, and the third C-terminal domain is responsible for dimerization.</text>
</comment>
<protein>
    <recommendedName>
        <fullName evidence="3 8">Glutamyl-tRNA reductase</fullName>
        <shortName evidence="8">GluTR</shortName>
        <ecNumber evidence="3 8">1.2.1.70</ecNumber>
    </recommendedName>
</protein>
<dbReference type="RefSeq" id="WP_378935207.1">
    <property type="nucleotide sequence ID" value="NZ_JBHLVO010000012.1"/>
</dbReference>
<evidence type="ECO:0000256" key="3">
    <source>
        <dbReference type="ARBA" id="ARBA00012970"/>
    </source>
</evidence>
<keyword evidence="14" id="KW-1185">Reference proteome</keyword>
<evidence type="ECO:0000256" key="4">
    <source>
        <dbReference type="ARBA" id="ARBA00022857"/>
    </source>
</evidence>
<dbReference type="InterPro" id="IPR036453">
    <property type="entry name" value="GluRdtase_dimer_dom_sf"/>
</dbReference>
<dbReference type="InterPro" id="IPR015895">
    <property type="entry name" value="4pyrrol_synth_GluRdtase_N"/>
</dbReference>
<dbReference type="GO" id="GO:0008883">
    <property type="term" value="F:glutamyl-tRNA reductase activity"/>
    <property type="evidence" value="ECO:0007669"/>
    <property type="project" value="UniProtKB-EC"/>
</dbReference>
<feature type="binding site" evidence="8">
    <location>
        <position position="120"/>
    </location>
    <ligand>
        <name>substrate</name>
    </ligand>
</feature>
<evidence type="ECO:0000313" key="13">
    <source>
        <dbReference type="EMBL" id="MFC0272659.1"/>
    </source>
</evidence>
<dbReference type="PANTHER" id="PTHR43013:SF1">
    <property type="entry name" value="GLUTAMYL-TRNA REDUCTASE"/>
    <property type="match status" value="1"/>
</dbReference>
<evidence type="ECO:0000259" key="10">
    <source>
        <dbReference type="Pfam" id="PF00745"/>
    </source>
</evidence>
<feature type="domain" description="Quinate/shikimate 5-dehydrogenase/glutamyl-tRNA reductase" evidence="11">
    <location>
        <begin position="171"/>
        <end position="306"/>
    </location>
</feature>
<feature type="domain" description="Tetrapyrrole biosynthesis glutamyl-tRNA reductase dimerisation" evidence="10">
    <location>
        <begin position="320"/>
        <end position="422"/>
    </location>
</feature>
<dbReference type="CDD" id="cd05213">
    <property type="entry name" value="NAD_bind_Glutamyl_tRNA_reduct"/>
    <property type="match status" value="1"/>
</dbReference>
<comment type="miscellaneous">
    <text evidence="8">During catalysis, the active site Cys acts as a nucleophile attacking the alpha-carbonyl group of tRNA-bound glutamate with the formation of a thioester intermediate between enzyme and glutamate, and the concomitant release of tRNA(Glu). The thioester intermediate is finally reduced by direct hydride transfer from NADPH, to form the product GSA.</text>
</comment>
<dbReference type="PROSITE" id="PS00747">
    <property type="entry name" value="GLUTR"/>
    <property type="match status" value="1"/>
</dbReference>
<keyword evidence="4 8" id="KW-0521">NADP</keyword>
<evidence type="ECO:0000259" key="11">
    <source>
        <dbReference type="Pfam" id="PF01488"/>
    </source>
</evidence>
<feature type="binding site" evidence="8">
    <location>
        <begin position="49"/>
        <end position="52"/>
    </location>
    <ligand>
        <name>substrate</name>
    </ligand>
</feature>
<dbReference type="SUPFAM" id="SSF51735">
    <property type="entry name" value="NAD(P)-binding Rossmann-fold domains"/>
    <property type="match status" value="1"/>
</dbReference>
<dbReference type="SUPFAM" id="SSF69742">
    <property type="entry name" value="Glutamyl tRNA-reductase catalytic, N-terminal domain"/>
    <property type="match status" value="1"/>
</dbReference>
<dbReference type="EMBL" id="JBHLVO010000012">
    <property type="protein sequence ID" value="MFC0272659.1"/>
    <property type="molecule type" value="Genomic_DNA"/>
</dbReference>
<dbReference type="PANTHER" id="PTHR43013">
    <property type="entry name" value="GLUTAMYL-TRNA REDUCTASE"/>
    <property type="match status" value="1"/>
</dbReference>
<dbReference type="InterPro" id="IPR015896">
    <property type="entry name" value="4pyrrol_synth_GluRdtase_dimer"/>
</dbReference>
<accession>A0ABV6GG53</accession>
<comment type="pathway">
    <text evidence="1 8 9">Porphyrin-containing compound metabolism; protoporphyrin-IX biosynthesis; 5-aminolevulinate from L-glutamyl-tRNA(Glu): step 1/2.</text>
</comment>
<dbReference type="PIRSF" id="PIRSF000445">
    <property type="entry name" value="4pyrrol_synth_GluRdtase"/>
    <property type="match status" value="1"/>
</dbReference>
<dbReference type="InterPro" id="IPR036291">
    <property type="entry name" value="NAD(P)-bd_dom_sf"/>
</dbReference>
<evidence type="ECO:0000256" key="5">
    <source>
        <dbReference type="ARBA" id="ARBA00023002"/>
    </source>
</evidence>
<comment type="subunit">
    <text evidence="8">Homodimer.</text>
</comment>
<evidence type="ECO:0000256" key="7">
    <source>
        <dbReference type="ARBA" id="ARBA00047464"/>
    </source>
</evidence>
<feature type="site" description="Important for activity" evidence="8">
    <location>
        <position position="99"/>
    </location>
</feature>